<dbReference type="STRING" id="1136941.ACH46_18950"/>
<dbReference type="InterPro" id="IPR012675">
    <property type="entry name" value="Beta-grasp_dom_sf"/>
</dbReference>
<name>A0A0N9NGF0_9ACTN</name>
<dbReference type="Pfam" id="PF02597">
    <property type="entry name" value="ThiS"/>
    <property type="match status" value="1"/>
</dbReference>
<dbReference type="NCBIfam" id="TIGR01683">
    <property type="entry name" value="thiS"/>
    <property type="match status" value="1"/>
</dbReference>
<organism evidence="1 2">
    <name type="scientific">Gordonia phthalatica</name>
    <dbReference type="NCBI Taxonomy" id="1136941"/>
    <lineage>
        <taxon>Bacteria</taxon>
        <taxon>Bacillati</taxon>
        <taxon>Actinomycetota</taxon>
        <taxon>Actinomycetes</taxon>
        <taxon>Mycobacteriales</taxon>
        <taxon>Gordoniaceae</taxon>
        <taxon>Gordonia</taxon>
    </lineage>
</organism>
<keyword evidence="2" id="KW-1185">Reference proteome</keyword>
<dbReference type="EMBL" id="CP011853">
    <property type="protein sequence ID" value="ALG86192.1"/>
    <property type="molecule type" value="Genomic_DNA"/>
</dbReference>
<dbReference type="RefSeq" id="WP_062394312.1">
    <property type="nucleotide sequence ID" value="NZ_CP011853.1"/>
</dbReference>
<dbReference type="InterPro" id="IPR003749">
    <property type="entry name" value="ThiS/MoaD-like"/>
</dbReference>
<evidence type="ECO:0000313" key="2">
    <source>
        <dbReference type="Proteomes" id="UP000063789"/>
    </source>
</evidence>
<dbReference type="Proteomes" id="UP000063789">
    <property type="component" value="Chromosome"/>
</dbReference>
<protein>
    <submittedName>
        <fullName evidence="1">Thiamine biosynthesis protein ThiS</fullName>
    </submittedName>
</protein>
<dbReference type="PATRIC" id="fig|1136941.3.peg.3877"/>
<dbReference type="InterPro" id="IPR016155">
    <property type="entry name" value="Mopterin_synth/thiamin_S_b"/>
</dbReference>
<sequence length="65" mass="6889">MELTVNGDTVTLDQAPTVSQLLVHLDLPDCGVAVAVDGVVRPKTEWDTVLKPYAEIDILTAVQGG</sequence>
<dbReference type="PANTHER" id="PTHR34472">
    <property type="entry name" value="SULFUR CARRIER PROTEIN THIS"/>
    <property type="match status" value="1"/>
</dbReference>
<reference evidence="2" key="1">
    <citation type="submission" date="2015-06" db="EMBL/GenBank/DDBJ databases">
        <title>Complete genome sequence and metabolic analysis of phthalate degradation pathway in Gordonia sp. QH-11.</title>
        <authorList>
            <person name="Jin D."/>
            <person name="Kong X."/>
            <person name="Bai Z."/>
        </authorList>
    </citation>
    <scope>NUCLEOTIDE SEQUENCE [LARGE SCALE GENOMIC DNA]</scope>
    <source>
        <strain evidence="2">QH-11</strain>
    </source>
</reference>
<dbReference type="KEGG" id="goq:ACH46_18950"/>
<dbReference type="AlphaFoldDB" id="A0A0N9NGF0"/>
<dbReference type="Gene3D" id="3.10.20.30">
    <property type="match status" value="1"/>
</dbReference>
<gene>
    <name evidence="1" type="ORF">ACH46_18950</name>
</gene>
<reference evidence="1 2" key="2">
    <citation type="journal article" date="2017" name="Int. J. Syst. Evol. Microbiol.">
        <title>Gordonia phthalatica sp. nov., a di-n-butyl phthalate-degrading bacterium isolated from activated sludge.</title>
        <authorList>
            <person name="Jin D."/>
            <person name="Kong X."/>
            <person name="Jia M."/>
            <person name="Yu X."/>
            <person name="Wang X."/>
            <person name="Zhuang X."/>
            <person name="Deng Y."/>
            <person name="Bai Z."/>
        </authorList>
    </citation>
    <scope>NUCLEOTIDE SEQUENCE [LARGE SCALE GENOMIC DNA]</scope>
    <source>
        <strain evidence="1 2">QH-11</strain>
    </source>
</reference>
<dbReference type="SUPFAM" id="SSF54285">
    <property type="entry name" value="MoaD/ThiS"/>
    <property type="match status" value="1"/>
</dbReference>
<proteinExistence type="predicted"/>
<dbReference type="InterPro" id="IPR010035">
    <property type="entry name" value="Thi_S"/>
</dbReference>
<dbReference type="PANTHER" id="PTHR34472:SF1">
    <property type="entry name" value="SULFUR CARRIER PROTEIN THIS"/>
    <property type="match status" value="1"/>
</dbReference>
<accession>A0A0N9NGF0</accession>
<evidence type="ECO:0000313" key="1">
    <source>
        <dbReference type="EMBL" id="ALG86192.1"/>
    </source>
</evidence>